<feature type="region of interest" description="Disordered" evidence="1">
    <location>
        <begin position="1"/>
        <end position="33"/>
    </location>
</feature>
<evidence type="ECO:0000313" key="2">
    <source>
        <dbReference type="EMBL" id="TNN31230.1"/>
    </source>
</evidence>
<accession>A0A4Z2ERJ6</accession>
<feature type="region of interest" description="Disordered" evidence="1">
    <location>
        <begin position="290"/>
        <end position="314"/>
    </location>
</feature>
<feature type="region of interest" description="Disordered" evidence="1">
    <location>
        <begin position="79"/>
        <end position="267"/>
    </location>
</feature>
<organism evidence="2 3">
    <name type="scientific">Liparis tanakae</name>
    <name type="common">Tanaka's snailfish</name>
    <dbReference type="NCBI Taxonomy" id="230148"/>
    <lineage>
        <taxon>Eukaryota</taxon>
        <taxon>Metazoa</taxon>
        <taxon>Chordata</taxon>
        <taxon>Craniata</taxon>
        <taxon>Vertebrata</taxon>
        <taxon>Euteleostomi</taxon>
        <taxon>Actinopterygii</taxon>
        <taxon>Neopterygii</taxon>
        <taxon>Teleostei</taxon>
        <taxon>Neoteleostei</taxon>
        <taxon>Acanthomorphata</taxon>
        <taxon>Eupercaria</taxon>
        <taxon>Perciformes</taxon>
        <taxon>Cottioidei</taxon>
        <taxon>Cottales</taxon>
        <taxon>Liparidae</taxon>
        <taxon>Liparis</taxon>
    </lineage>
</organism>
<feature type="compositionally biased region" description="Basic and acidic residues" evidence="1">
    <location>
        <begin position="292"/>
        <end position="314"/>
    </location>
</feature>
<protein>
    <submittedName>
        <fullName evidence="2">Uncharacterized protein</fullName>
    </submittedName>
</protein>
<feature type="compositionally biased region" description="Basic and acidic residues" evidence="1">
    <location>
        <begin position="229"/>
        <end position="254"/>
    </location>
</feature>
<gene>
    <name evidence="2" type="ORF">EYF80_058618</name>
</gene>
<feature type="compositionally biased region" description="Basic and acidic residues" evidence="1">
    <location>
        <begin position="190"/>
        <end position="205"/>
    </location>
</feature>
<dbReference type="Proteomes" id="UP000314294">
    <property type="component" value="Unassembled WGS sequence"/>
</dbReference>
<sequence length="314" mass="33223">MQQRRHRAPIPQSSTVCRTTHRSPADLLGPPGTSWDLLRPPGPSWVLLGPPGTSWALLGPPGTSWVLLGPPGPSWDLLGRTRTLDPGRAPPPSSGGSIRSPGEVNGASGFGTTFKSYSQKAEALNSDPAGLNQMNRSRGGGAPPSAGGELQEVHQTGKPPEALSWSTPPGGRQVTGRSPGGREVTGRSGGHREVGRSPGGHREVGRSPGGRQVTGRSPGGREVTGRSGGHREVGRSPGGHREATRRSAGHREVGRSPGGREVTGRSAGGALHHLLLHTLEDHTFTVWSLRGETTRGRREERHQADSQERRSRRR</sequence>
<name>A0A4Z2ERJ6_9TELE</name>
<evidence type="ECO:0000313" key="3">
    <source>
        <dbReference type="Proteomes" id="UP000314294"/>
    </source>
</evidence>
<keyword evidence="3" id="KW-1185">Reference proteome</keyword>
<evidence type="ECO:0000256" key="1">
    <source>
        <dbReference type="SAM" id="MobiDB-lite"/>
    </source>
</evidence>
<proteinExistence type="predicted"/>
<feature type="compositionally biased region" description="Polar residues" evidence="1">
    <location>
        <begin position="110"/>
        <end position="119"/>
    </location>
</feature>
<dbReference type="EMBL" id="SRLO01003668">
    <property type="protein sequence ID" value="TNN31230.1"/>
    <property type="molecule type" value="Genomic_DNA"/>
</dbReference>
<dbReference type="OrthoDB" id="8960888at2759"/>
<reference evidence="2 3" key="1">
    <citation type="submission" date="2019-03" db="EMBL/GenBank/DDBJ databases">
        <title>First draft genome of Liparis tanakae, snailfish: a comprehensive survey of snailfish specific genes.</title>
        <authorList>
            <person name="Kim W."/>
            <person name="Song I."/>
            <person name="Jeong J.-H."/>
            <person name="Kim D."/>
            <person name="Kim S."/>
            <person name="Ryu S."/>
            <person name="Song J.Y."/>
            <person name="Lee S.K."/>
        </authorList>
    </citation>
    <scope>NUCLEOTIDE SEQUENCE [LARGE SCALE GENOMIC DNA]</scope>
    <source>
        <tissue evidence="2">Muscle</tissue>
    </source>
</reference>
<dbReference type="AlphaFoldDB" id="A0A4Z2ERJ6"/>
<comment type="caution">
    <text evidence="2">The sequence shown here is derived from an EMBL/GenBank/DDBJ whole genome shotgun (WGS) entry which is preliminary data.</text>
</comment>